<feature type="domain" description="Phosphodiester glycosidase" evidence="1">
    <location>
        <begin position="404"/>
        <end position="578"/>
    </location>
</feature>
<organism evidence="2 3">
    <name type="scientific">Acaryochloris marina (strain MBIC 11017)</name>
    <dbReference type="NCBI Taxonomy" id="329726"/>
    <lineage>
        <taxon>Bacteria</taxon>
        <taxon>Bacillati</taxon>
        <taxon>Cyanobacteriota</taxon>
        <taxon>Cyanophyceae</taxon>
        <taxon>Acaryochloridales</taxon>
        <taxon>Acaryochloridaceae</taxon>
        <taxon>Acaryochloris</taxon>
    </lineage>
</organism>
<dbReference type="PANTHER" id="PTHR40446:SF2">
    <property type="entry name" value="N-ACETYLGLUCOSAMINE-1-PHOSPHODIESTER ALPHA-N-ACETYLGLUCOSAMINIDASE"/>
    <property type="match status" value="1"/>
</dbReference>
<dbReference type="Pfam" id="PF09992">
    <property type="entry name" value="NAGPA"/>
    <property type="match status" value="1"/>
</dbReference>
<dbReference type="KEGG" id="amr:AM1_5745"/>
<dbReference type="eggNOG" id="COG4632">
    <property type="taxonomic scope" value="Bacteria"/>
</dbReference>
<evidence type="ECO:0000259" key="1">
    <source>
        <dbReference type="Pfam" id="PF09992"/>
    </source>
</evidence>
<accession>B0BZE5</accession>
<dbReference type="STRING" id="329726.AM1_5745"/>
<evidence type="ECO:0000313" key="3">
    <source>
        <dbReference type="Proteomes" id="UP000000268"/>
    </source>
</evidence>
<dbReference type="PANTHER" id="PTHR40446">
    <property type="entry name" value="N-ACETYLGLUCOSAMINE-1-PHOSPHODIESTER ALPHA-N-ACETYLGLUCOSAMINIDASE"/>
    <property type="match status" value="1"/>
</dbReference>
<name>B0BZE5_ACAM1</name>
<evidence type="ECO:0000313" key="2">
    <source>
        <dbReference type="EMBL" id="ABW30690.1"/>
    </source>
</evidence>
<keyword evidence="3" id="KW-1185">Reference proteome</keyword>
<dbReference type="InterPro" id="IPR018711">
    <property type="entry name" value="NAGPA"/>
</dbReference>
<dbReference type="Proteomes" id="UP000000268">
    <property type="component" value="Chromosome"/>
</dbReference>
<gene>
    <name evidence="2" type="ordered locus">AM1_5745</name>
</gene>
<reference evidence="2 3" key="1">
    <citation type="journal article" date="2008" name="Proc. Natl. Acad. Sci. U.S.A.">
        <title>Niche adaptation and genome expansion in the chlorophyll d-producing cyanobacterium Acaryochloris marina.</title>
        <authorList>
            <person name="Swingley W.D."/>
            <person name="Chen M."/>
            <person name="Cheung P.C."/>
            <person name="Conrad A.L."/>
            <person name="Dejesa L.C."/>
            <person name="Hao J."/>
            <person name="Honchak B.M."/>
            <person name="Karbach L.E."/>
            <person name="Kurdoglu A."/>
            <person name="Lahiri S."/>
            <person name="Mastrian S.D."/>
            <person name="Miyashita H."/>
            <person name="Page L."/>
            <person name="Ramakrishna P."/>
            <person name="Satoh S."/>
            <person name="Sattley W.M."/>
            <person name="Shimada Y."/>
            <person name="Taylor H.L."/>
            <person name="Tomo T."/>
            <person name="Tsuchiya T."/>
            <person name="Wang Z.T."/>
            <person name="Raymond J."/>
            <person name="Mimuro M."/>
            <person name="Blankenship R.E."/>
            <person name="Touchman J.W."/>
        </authorList>
    </citation>
    <scope>NUCLEOTIDE SEQUENCE [LARGE SCALE GENOMIC DNA]</scope>
    <source>
        <strain evidence="3">MBIC 11017</strain>
    </source>
</reference>
<protein>
    <recommendedName>
        <fullName evidence="1">Phosphodiester glycosidase domain-containing protein</fullName>
    </recommendedName>
</protein>
<proteinExistence type="predicted"/>
<dbReference type="EMBL" id="CP000828">
    <property type="protein sequence ID" value="ABW30690.1"/>
    <property type="molecule type" value="Genomic_DNA"/>
</dbReference>
<sequence>MLAVNPAAQVAVNQPIVQVASASTHQGNQIQLNGRTYPVAWTQWQDPGQTAPSVGISDSGLNRRFGVDLTSSNDFRQQPVQWFTPKPLALATRFSENGASRYLDVSALARSANWQIQPQGNVLKIQSPAAKIGKIRSGRQQWGHRLVIDLDQPTPWQMERLTNSRTGKKDREFVLSIDATAAAGLGKSWKFPGKSALKSLKITRKQGRTLLSGVIAGTKRPRVWMLTNPNRLVIDIKGGIPEQRSILWAPGILRQERVISLGNKQYPVTWLALNPQTPGLKLQPIWGNRNALLGIHPLLSMAQGNQVAAAINAGYFNRNNKTPLGAIRQNGQWISSPILNRGVVAWNPQGQFQMGRLNLQQVLSTSGGKRLSIVSLDSGYPQKGIARYTPTWGPTYTPILKTEKIITVINNQVVSEKVSTSTKSFAIPKNGYLLVLRSFDVGGALASGTQLQIQTATTPASFNGFPNIVGAGPLLVSNGQVVLNAKAEKFRPPFDTQSAPRSGIGQTADGTILLAAVHNQVSGPGPTLKEWALIMQRLGSVNALNLDGGSSTSLYLGGQLLDRHPVTAARVQNGIGVFWRPNAR</sequence>
<dbReference type="HOGENOM" id="CLU_014587_0_0_3"/>
<dbReference type="AlphaFoldDB" id="B0BZE5"/>